<organism evidence="1 2">
    <name type="scientific">Persea americana</name>
    <name type="common">Avocado</name>
    <dbReference type="NCBI Taxonomy" id="3435"/>
    <lineage>
        <taxon>Eukaryota</taxon>
        <taxon>Viridiplantae</taxon>
        <taxon>Streptophyta</taxon>
        <taxon>Embryophyta</taxon>
        <taxon>Tracheophyta</taxon>
        <taxon>Spermatophyta</taxon>
        <taxon>Magnoliopsida</taxon>
        <taxon>Magnoliidae</taxon>
        <taxon>Laurales</taxon>
        <taxon>Lauraceae</taxon>
        <taxon>Persea</taxon>
    </lineage>
</organism>
<keyword evidence="2" id="KW-1185">Reference proteome</keyword>
<protein>
    <submittedName>
        <fullName evidence="1">Uncharacterized protein</fullName>
    </submittedName>
</protein>
<evidence type="ECO:0000313" key="1">
    <source>
        <dbReference type="EMBL" id="KAJ8633092.1"/>
    </source>
</evidence>
<dbReference type="Proteomes" id="UP001234297">
    <property type="component" value="Chromosome 8"/>
</dbReference>
<dbReference type="EMBL" id="CM056816">
    <property type="protein sequence ID" value="KAJ8633092.1"/>
    <property type="molecule type" value="Genomic_DNA"/>
</dbReference>
<accession>A0ACC2LJ35</accession>
<evidence type="ECO:0000313" key="2">
    <source>
        <dbReference type="Proteomes" id="UP001234297"/>
    </source>
</evidence>
<reference evidence="1 2" key="1">
    <citation type="journal article" date="2022" name="Hortic Res">
        <title>A haplotype resolved chromosomal level avocado genome allows analysis of novel avocado genes.</title>
        <authorList>
            <person name="Nath O."/>
            <person name="Fletcher S.J."/>
            <person name="Hayward A."/>
            <person name="Shaw L.M."/>
            <person name="Masouleh A.K."/>
            <person name="Furtado A."/>
            <person name="Henry R.J."/>
            <person name="Mitter N."/>
        </authorList>
    </citation>
    <scope>NUCLEOTIDE SEQUENCE [LARGE SCALE GENOMIC DNA]</scope>
    <source>
        <strain evidence="2">cv. Hass</strain>
    </source>
</reference>
<sequence length="71" mass="7799">MKHDENRGIQNRSNIPSGQLGTASDDNNGVVRDGYDGDNEKDRQVTKNTKAGAELEEIQGSYRIHEEIGGL</sequence>
<comment type="caution">
    <text evidence="1">The sequence shown here is derived from an EMBL/GenBank/DDBJ whole genome shotgun (WGS) entry which is preliminary data.</text>
</comment>
<gene>
    <name evidence="1" type="ORF">MRB53_026428</name>
</gene>
<name>A0ACC2LJ35_PERAE</name>
<proteinExistence type="predicted"/>